<dbReference type="InterPro" id="IPR009056">
    <property type="entry name" value="Cyt_c-like_dom"/>
</dbReference>
<evidence type="ECO:0000313" key="7">
    <source>
        <dbReference type="EMBL" id="ARN75154.1"/>
    </source>
</evidence>
<dbReference type="STRING" id="716816.BST96_14135"/>
<dbReference type="RefSeq" id="WP_085759324.1">
    <property type="nucleotide sequence ID" value="NZ_CP019343.1"/>
</dbReference>
<gene>
    <name evidence="7" type="ORF">BST96_14135</name>
</gene>
<dbReference type="EMBL" id="CP019343">
    <property type="protein sequence ID" value="ARN75154.1"/>
    <property type="molecule type" value="Genomic_DNA"/>
</dbReference>
<keyword evidence="3 4" id="KW-0408">Iron</keyword>
<keyword evidence="8" id="KW-1185">Reference proteome</keyword>
<evidence type="ECO:0000256" key="2">
    <source>
        <dbReference type="ARBA" id="ARBA00022723"/>
    </source>
</evidence>
<name>A0A1X9NDL6_9GAMM</name>
<evidence type="ECO:0000313" key="8">
    <source>
        <dbReference type="Proteomes" id="UP000193450"/>
    </source>
</evidence>
<evidence type="ECO:0000256" key="4">
    <source>
        <dbReference type="PROSITE-ProRule" id="PRU00433"/>
    </source>
</evidence>
<keyword evidence="1 4" id="KW-0349">Heme</keyword>
<feature type="domain" description="Cytochrome c" evidence="6">
    <location>
        <begin position="34"/>
        <end position="135"/>
    </location>
</feature>
<protein>
    <submittedName>
        <fullName evidence="7">Cytochrome C</fullName>
    </submittedName>
</protein>
<dbReference type="KEGG" id="osg:BST96_14135"/>
<dbReference type="SUPFAM" id="SSF46626">
    <property type="entry name" value="Cytochrome c"/>
    <property type="match status" value="1"/>
</dbReference>
<dbReference type="InterPro" id="IPR036909">
    <property type="entry name" value="Cyt_c-like_dom_sf"/>
</dbReference>
<evidence type="ECO:0000256" key="3">
    <source>
        <dbReference type="ARBA" id="ARBA00023004"/>
    </source>
</evidence>
<proteinExistence type="predicted"/>
<dbReference type="AlphaFoldDB" id="A0A1X9NDL6"/>
<dbReference type="Proteomes" id="UP000193450">
    <property type="component" value="Chromosome"/>
</dbReference>
<evidence type="ECO:0000256" key="5">
    <source>
        <dbReference type="SAM" id="SignalP"/>
    </source>
</evidence>
<keyword evidence="5" id="KW-0732">Signal</keyword>
<dbReference type="GO" id="GO:0009055">
    <property type="term" value="F:electron transfer activity"/>
    <property type="evidence" value="ECO:0007669"/>
    <property type="project" value="InterPro"/>
</dbReference>
<accession>A0A1X9NDL6</accession>
<dbReference type="GO" id="GO:0020037">
    <property type="term" value="F:heme binding"/>
    <property type="evidence" value="ECO:0007669"/>
    <property type="project" value="InterPro"/>
</dbReference>
<evidence type="ECO:0000256" key="1">
    <source>
        <dbReference type="ARBA" id="ARBA00022617"/>
    </source>
</evidence>
<keyword evidence="2 4" id="KW-0479">Metal-binding</keyword>
<dbReference type="OrthoDB" id="8480010at2"/>
<reference evidence="7 8" key="1">
    <citation type="submission" date="2016-11" db="EMBL/GenBank/DDBJ databases">
        <title>Trade-off between light-utilization and light-protection in marine flavobacteria.</title>
        <authorList>
            <person name="Kumagai Y."/>
        </authorList>
    </citation>
    <scope>NUCLEOTIDE SEQUENCE [LARGE SCALE GENOMIC DNA]</scope>
    <source>
        <strain evidence="7 8">NBRC 107125</strain>
    </source>
</reference>
<dbReference type="PROSITE" id="PS51007">
    <property type="entry name" value="CYTC"/>
    <property type="match status" value="1"/>
</dbReference>
<feature type="chain" id="PRO_5012710980" evidence="5">
    <location>
        <begin position="18"/>
        <end position="149"/>
    </location>
</feature>
<sequence length="149" mass="16281">MFIARLLALLITGLLLTACETGPDSPRGFSLPKGDIAKGEEVFTTLGCMSCHTIKGIENNSTQTLEKPVPLGGKVSRIKTYGELVTSVINPSHKIARSYSKEVATQPGQSPMPSFNDTMTVAQLVDLVTFLETNYQLIPYEPTNYGMYY</sequence>
<dbReference type="Gene3D" id="1.10.760.10">
    <property type="entry name" value="Cytochrome c-like domain"/>
    <property type="match status" value="1"/>
</dbReference>
<dbReference type="Pfam" id="PF00034">
    <property type="entry name" value="Cytochrom_C"/>
    <property type="match status" value="1"/>
</dbReference>
<evidence type="ECO:0000259" key="6">
    <source>
        <dbReference type="PROSITE" id="PS51007"/>
    </source>
</evidence>
<organism evidence="7 8">
    <name type="scientific">Oceanicoccus sagamiensis</name>
    <dbReference type="NCBI Taxonomy" id="716816"/>
    <lineage>
        <taxon>Bacteria</taxon>
        <taxon>Pseudomonadati</taxon>
        <taxon>Pseudomonadota</taxon>
        <taxon>Gammaproteobacteria</taxon>
        <taxon>Cellvibrionales</taxon>
        <taxon>Spongiibacteraceae</taxon>
        <taxon>Oceanicoccus</taxon>
    </lineage>
</organism>
<feature type="signal peptide" evidence="5">
    <location>
        <begin position="1"/>
        <end position="17"/>
    </location>
</feature>
<dbReference type="PROSITE" id="PS51257">
    <property type="entry name" value="PROKAR_LIPOPROTEIN"/>
    <property type="match status" value="1"/>
</dbReference>
<dbReference type="GO" id="GO:0046872">
    <property type="term" value="F:metal ion binding"/>
    <property type="evidence" value="ECO:0007669"/>
    <property type="project" value="UniProtKB-KW"/>
</dbReference>